<evidence type="ECO:0000313" key="2">
    <source>
        <dbReference type="Proteomes" id="UP000254052"/>
    </source>
</evidence>
<dbReference type="AlphaFoldDB" id="A0A377B994"/>
<reference evidence="1 2" key="1">
    <citation type="submission" date="2018-06" db="EMBL/GenBank/DDBJ databases">
        <authorList>
            <consortium name="Pathogen Informatics"/>
            <person name="Doyle S."/>
        </authorList>
    </citation>
    <scope>NUCLEOTIDE SEQUENCE [LARGE SCALE GENOMIC DNA]</scope>
    <source>
        <strain evidence="1 2">NCTC9962</strain>
    </source>
</reference>
<name>A0A377B994_ECOLX</name>
<gene>
    <name evidence="1" type="primary">yedN</name>
    <name evidence="1" type="ORF">NCTC9962_04428</name>
</gene>
<dbReference type="Proteomes" id="UP000254052">
    <property type="component" value="Unassembled WGS sequence"/>
</dbReference>
<organism evidence="1 2">
    <name type="scientific">Escherichia coli</name>
    <dbReference type="NCBI Taxonomy" id="562"/>
    <lineage>
        <taxon>Bacteria</taxon>
        <taxon>Pseudomonadati</taxon>
        <taxon>Pseudomonadota</taxon>
        <taxon>Gammaproteobacteria</taxon>
        <taxon>Enterobacterales</taxon>
        <taxon>Enterobacteriaceae</taxon>
        <taxon>Escherichia</taxon>
    </lineage>
</organism>
<evidence type="ECO:0000313" key="1">
    <source>
        <dbReference type="EMBL" id="STL55742.1"/>
    </source>
</evidence>
<proteinExistence type="predicted"/>
<dbReference type="EMBL" id="UGED01000009">
    <property type="protein sequence ID" value="STL55742.1"/>
    <property type="molecule type" value="Genomic_DNA"/>
</dbReference>
<protein>
    <submittedName>
        <fullName evidence="1">Protein, C-ter, truncated protein</fullName>
    </submittedName>
</protein>
<accession>A0A377B994</accession>
<sequence>MPETTKLFNCGDNKIKEIQYFPNHLEKARMECDIEVVSAIYSNKELLFKECNSFEETFFIMDFDRDLL</sequence>